<dbReference type="Pfam" id="PF12663">
    <property type="entry name" value="DUF3788"/>
    <property type="match status" value="1"/>
</dbReference>
<organism evidence="1 2">
    <name type="scientific">Bacteroides nordii</name>
    <dbReference type="NCBI Taxonomy" id="291645"/>
    <lineage>
        <taxon>Bacteria</taxon>
        <taxon>Pseudomonadati</taxon>
        <taxon>Bacteroidota</taxon>
        <taxon>Bacteroidia</taxon>
        <taxon>Bacteroidales</taxon>
        <taxon>Bacteroidaceae</taxon>
        <taxon>Bacteroides</taxon>
    </lineage>
</organism>
<accession>A0A413VGJ4</accession>
<dbReference type="RefSeq" id="WP_002560311.1">
    <property type="nucleotide sequence ID" value="NZ_CABJFV010000018.1"/>
</dbReference>
<evidence type="ECO:0000313" key="2">
    <source>
        <dbReference type="Proteomes" id="UP000284379"/>
    </source>
</evidence>
<dbReference type="Proteomes" id="UP000284379">
    <property type="component" value="Unassembled WGS sequence"/>
</dbReference>
<name>A0A413VGJ4_9BACE</name>
<sequence length="138" mass="16212">METLALRDGDILPTQEVLEAVLGSSYPAFEELNALLISMEIRPEWNYYRDGKAWLCKMMFKKKNMGWLHVYDGFFRVSFFFMERHLSAIADLNISDYIKEDFYEMKPVGKLLPMSIVVGDKEKLEDVLTVLRFKRSLK</sequence>
<dbReference type="AlphaFoldDB" id="A0A413VGJ4"/>
<dbReference type="InterPro" id="IPR024265">
    <property type="entry name" value="DUF3788"/>
</dbReference>
<gene>
    <name evidence="1" type="ORF">DW888_16665</name>
</gene>
<dbReference type="EMBL" id="QSGO01000018">
    <property type="protein sequence ID" value="RHB32655.1"/>
    <property type="molecule type" value="Genomic_DNA"/>
</dbReference>
<comment type="caution">
    <text evidence="1">The sequence shown here is derived from an EMBL/GenBank/DDBJ whole genome shotgun (WGS) entry which is preliminary data.</text>
</comment>
<protein>
    <submittedName>
        <fullName evidence="1">DUF3788 domain-containing protein</fullName>
    </submittedName>
</protein>
<reference evidence="1 2" key="1">
    <citation type="submission" date="2018-08" db="EMBL/GenBank/DDBJ databases">
        <title>A genome reference for cultivated species of the human gut microbiota.</title>
        <authorList>
            <person name="Zou Y."/>
            <person name="Xue W."/>
            <person name="Luo G."/>
        </authorList>
    </citation>
    <scope>NUCLEOTIDE SEQUENCE [LARGE SCALE GENOMIC DNA]</scope>
    <source>
        <strain evidence="1 2">AM40-30BH</strain>
    </source>
</reference>
<proteinExistence type="predicted"/>
<evidence type="ECO:0000313" key="1">
    <source>
        <dbReference type="EMBL" id="RHB32655.1"/>
    </source>
</evidence>